<dbReference type="Proteomes" id="UP001189429">
    <property type="component" value="Unassembled WGS sequence"/>
</dbReference>
<comment type="caution">
    <text evidence="2">The sequence shown here is derived from an EMBL/GenBank/DDBJ whole genome shotgun (WGS) entry which is preliminary data.</text>
</comment>
<gene>
    <name evidence="2" type="ORF">PCOR1329_LOCUS65024</name>
</gene>
<feature type="region of interest" description="Disordered" evidence="1">
    <location>
        <begin position="170"/>
        <end position="211"/>
    </location>
</feature>
<proteinExistence type="predicted"/>
<sequence length="211" mass="22876">MPPVTAVVDSNFVFLGLTVLGEEVTTAYGYAWAHMWKEVWRLVKDFGVLRAQGLTGHITYRDWYGNKLADQATKSAAAHGRLELSGRRRLVQAKKMLEGVAVPKLECRLRGDPGKSWCSVCLWTERRGERPGSIDVPVLELVPQKECELKREAPRLACLVCGATGAARASSFAGPRGEPGKAGKAALSRLAKRPSPGAVKTAVKLRPLEGG</sequence>
<keyword evidence="3" id="KW-1185">Reference proteome</keyword>
<evidence type="ECO:0000256" key="1">
    <source>
        <dbReference type="SAM" id="MobiDB-lite"/>
    </source>
</evidence>
<evidence type="ECO:0000313" key="3">
    <source>
        <dbReference type="Proteomes" id="UP001189429"/>
    </source>
</evidence>
<reference evidence="2" key="1">
    <citation type="submission" date="2023-10" db="EMBL/GenBank/DDBJ databases">
        <authorList>
            <person name="Chen Y."/>
            <person name="Shah S."/>
            <person name="Dougan E. K."/>
            <person name="Thang M."/>
            <person name="Chan C."/>
        </authorList>
    </citation>
    <scope>NUCLEOTIDE SEQUENCE [LARGE SCALE GENOMIC DNA]</scope>
</reference>
<protein>
    <submittedName>
        <fullName evidence="2">Uncharacterized protein</fullName>
    </submittedName>
</protein>
<dbReference type="EMBL" id="CAUYUJ010018305">
    <property type="protein sequence ID" value="CAK0882550.1"/>
    <property type="molecule type" value="Genomic_DNA"/>
</dbReference>
<organism evidence="2 3">
    <name type="scientific">Prorocentrum cordatum</name>
    <dbReference type="NCBI Taxonomy" id="2364126"/>
    <lineage>
        <taxon>Eukaryota</taxon>
        <taxon>Sar</taxon>
        <taxon>Alveolata</taxon>
        <taxon>Dinophyceae</taxon>
        <taxon>Prorocentrales</taxon>
        <taxon>Prorocentraceae</taxon>
        <taxon>Prorocentrum</taxon>
    </lineage>
</organism>
<accession>A0ABN9WA24</accession>
<evidence type="ECO:0000313" key="2">
    <source>
        <dbReference type="EMBL" id="CAK0882550.1"/>
    </source>
</evidence>
<name>A0ABN9WA24_9DINO</name>